<protein>
    <recommendedName>
        <fullName evidence="5">CC177 protein</fullName>
    </recommendedName>
</protein>
<dbReference type="PANTHER" id="PTHR33663">
    <property type="entry name" value="COILED-COIL DOMAIN-CONTAINING PROTEIN 177"/>
    <property type="match status" value="1"/>
</dbReference>
<dbReference type="Pfam" id="PF15558">
    <property type="entry name" value="DUF4659"/>
    <property type="match status" value="1"/>
</dbReference>
<dbReference type="PANTHER" id="PTHR33663:SF3">
    <property type="entry name" value="COILED-COIL DOMAIN-CONTAINING PROTEIN 185"/>
    <property type="match status" value="1"/>
</dbReference>
<dbReference type="AlphaFoldDB" id="A0A8C4J0M2"/>
<dbReference type="Ensembl" id="ENSDNVT00000000424.1">
    <property type="protein sequence ID" value="ENSDNVP00000000329.1"/>
    <property type="gene ID" value="ENSDNVG00000000267.1"/>
</dbReference>
<name>A0A8C4J0M2_DRONO</name>
<evidence type="ECO:0000256" key="1">
    <source>
        <dbReference type="SAM" id="Coils"/>
    </source>
</evidence>
<evidence type="ECO:0000313" key="4">
    <source>
        <dbReference type="Proteomes" id="UP000694423"/>
    </source>
</evidence>
<proteinExistence type="predicted"/>
<feature type="region of interest" description="Disordered" evidence="2">
    <location>
        <begin position="336"/>
        <end position="378"/>
    </location>
</feature>
<keyword evidence="1" id="KW-0175">Coiled coil</keyword>
<reference evidence="3" key="1">
    <citation type="submission" date="2025-08" db="UniProtKB">
        <authorList>
            <consortium name="Ensembl"/>
        </authorList>
    </citation>
    <scope>IDENTIFICATION</scope>
</reference>
<evidence type="ECO:0008006" key="5">
    <source>
        <dbReference type="Google" id="ProtNLM"/>
    </source>
</evidence>
<dbReference type="Proteomes" id="UP000694423">
    <property type="component" value="Unplaced"/>
</dbReference>
<feature type="coiled-coil region" evidence="1">
    <location>
        <begin position="217"/>
        <end position="251"/>
    </location>
</feature>
<evidence type="ECO:0000256" key="2">
    <source>
        <dbReference type="SAM" id="MobiDB-lite"/>
    </source>
</evidence>
<keyword evidence="4" id="KW-1185">Reference proteome</keyword>
<feature type="coiled-coil region" evidence="1">
    <location>
        <begin position="117"/>
        <end position="151"/>
    </location>
</feature>
<reference evidence="3" key="2">
    <citation type="submission" date="2025-09" db="UniProtKB">
        <authorList>
            <consortium name="Ensembl"/>
        </authorList>
    </citation>
    <scope>IDENTIFICATION</scope>
</reference>
<accession>A0A8C4J0M2</accession>
<feature type="compositionally biased region" description="Basic and acidic residues" evidence="2">
    <location>
        <begin position="367"/>
        <end position="378"/>
    </location>
</feature>
<sequence>MKIPLQVLKLCSLSDEKYDFVSEKEKTMSALKLCRCQEEQGTKARRLLASKVSDEVRRQEKKLRSRLEERRQLMVENLKRWQRDQDQRKAKCRLVEEQLLEARQKEMMLRENKWKRLVQEEETKRKAKLERSKLQAEYRKHRQEKQLREKQILEQDTRDLNYSLLRDKMSRACEKRLSKEIEGKKKRKELNQHEMTRHRRLKGQVDHQVKAGELCKRHAIEQKLQRSKEILDQLMEERNRESKQKALKEEKRSFMAKFRAKETEEEKRRRKSMLLQIAEMKIKQAQEMVAKTMQQKVQRSKEINCLKERNHRFQRQKIEDNEKCRLQEIEEAIRRQNQKSDQILRDKESTAGKARKISRTSYGPGQKVRELMNSHAYD</sequence>
<dbReference type="InterPro" id="IPR029090">
    <property type="entry name" value="DUF4659"/>
</dbReference>
<evidence type="ECO:0000313" key="3">
    <source>
        <dbReference type="Ensembl" id="ENSDNVP00000000329.1"/>
    </source>
</evidence>
<organism evidence="3 4">
    <name type="scientific">Dromaius novaehollandiae</name>
    <name type="common">Emu</name>
    <dbReference type="NCBI Taxonomy" id="8790"/>
    <lineage>
        <taxon>Eukaryota</taxon>
        <taxon>Metazoa</taxon>
        <taxon>Chordata</taxon>
        <taxon>Craniata</taxon>
        <taxon>Vertebrata</taxon>
        <taxon>Euteleostomi</taxon>
        <taxon>Archelosauria</taxon>
        <taxon>Archosauria</taxon>
        <taxon>Dinosauria</taxon>
        <taxon>Saurischia</taxon>
        <taxon>Theropoda</taxon>
        <taxon>Coelurosauria</taxon>
        <taxon>Aves</taxon>
        <taxon>Palaeognathae</taxon>
        <taxon>Casuariiformes</taxon>
        <taxon>Dromaiidae</taxon>
        <taxon>Dromaius</taxon>
    </lineage>
</organism>